<evidence type="ECO:0000313" key="3">
    <source>
        <dbReference type="Proteomes" id="UP001150924"/>
    </source>
</evidence>
<dbReference type="SUPFAM" id="SSF103032">
    <property type="entry name" value="Hypothetical protein YwqG"/>
    <property type="match status" value="1"/>
</dbReference>
<accession>A0A9X3EMV2</accession>
<dbReference type="Pfam" id="PF09234">
    <property type="entry name" value="DUF1963"/>
    <property type="match status" value="1"/>
</dbReference>
<evidence type="ECO:0000256" key="1">
    <source>
        <dbReference type="SAM" id="MobiDB-lite"/>
    </source>
</evidence>
<dbReference type="InterPro" id="IPR035948">
    <property type="entry name" value="YwqG-like_sf"/>
</dbReference>
<protein>
    <submittedName>
        <fullName evidence="2">DUF1963 domain-containing protein</fullName>
    </submittedName>
</protein>
<dbReference type="RefSeq" id="WP_267769359.1">
    <property type="nucleotide sequence ID" value="NZ_JAPNKE010000002.1"/>
</dbReference>
<dbReference type="Proteomes" id="UP001150924">
    <property type="component" value="Unassembled WGS sequence"/>
</dbReference>
<proteinExistence type="predicted"/>
<feature type="region of interest" description="Disordered" evidence="1">
    <location>
        <begin position="179"/>
        <end position="255"/>
    </location>
</feature>
<sequence>MSVDPDRLLELFRRHLPLREGSVELAFASGYDAPVWRTEAGYFIVALRLTTFDPVDGVIPLDVREQEVFIGDDRKHAPERWLAYVEGHLRAMPAILAHFDEPDAMMPCDLFVYEAVLADEALQRADDFAAALRDPVRIATMDEAARQAEWRERLEPLGLADHVDEVRAMARASIRLHLSRSEELDEDEDDDDDAEVDEDEGGEDEDDDDDAEVDEDDGDEDEGGDAEVDDDDDEDAEATYKPGQTRLGGAPDLPRDLPWPEVDGVLLTFVAQFDLAGLAGHPAARELPAHGLLSFFYAPIPPDGVRGHPVRVLHFTDLDALARRPVPPGSSR</sequence>
<evidence type="ECO:0000313" key="2">
    <source>
        <dbReference type="EMBL" id="MCY1006917.1"/>
    </source>
</evidence>
<comment type="caution">
    <text evidence="2">The sequence shown here is derived from an EMBL/GenBank/DDBJ whole genome shotgun (WGS) entry which is preliminary data.</text>
</comment>
<dbReference type="Gene3D" id="2.30.320.10">
    <property type="entry name" value="YwqG-like"/>
    <property type="match status" value="1"/>
</dbReference>
<name>A0A9X3EMV2_9BACT</name>
<feature type="compositionally biased region" description="Acidic residues" evidence="1">
    <location>
        <begin position="183"/>
        <end position="237"/>
    </location>
</feature>
<keyword evidence="3" id="KW-1185">Reference proteome</keyword>
<organism evidence="2 3">
    <name type="scientific">Nannocystis pusilla</name>
    <dbReference type="NCBI Taxonomy" id="889268"/>
    <lineage>
        <taxon>Bacteria</taxon>
        <taxon>Pseudomonadati</taxon>
        <taxon>Myxococcota</taxon>
        <taxon>Polyangia</taxon>
        <taxon>Nannocystales</taxon>
        <taxon>Nannocystaceae</taxon>
        <taxon>Nannocystis</taxon>
    </lineage>
</organism>
<gene>
    <name evidence="2" type="ORF">OV079_15405</name>
</gene>
<reference evidence="2" key="1">
    <citation type="submission" date="2022-11" db="EMBL/GenBank/DDBJ databases">
        <title>Minimal conservation of predation-associated metabolite biosynthetic gene clusters underscores biosynthetic potential of Myxococcota including descriptions for ten novel species: Archangium lansinium sp. nov., Myxococcus landrumus sp. nov., Nannocystis bai.</title>
        <authorList>
            <person name="Ahearne A."/>
            <person name="Stevens C."/>
            <person name="Phillips K."/>
        </authorList>
    </citation>
    <scope>NUCLEOTIDE SEQUENCE</scope>
    <source>
        <strain evidence="2">Na p29</strain>
    </source>
</reference>
<dbReference type="AlphaFoldDB" id="A0A9X3EMV2"/>
<dbReference type="InterPro" id="IPR015315">
    <property type="entry name" value="DUF1963"/>
</dbReference>
<dbReference type="EMBL" id="JAPNKE010000002">
    <property type="protein sequence ID" value="MCY1006917.1"/>
    <property type="molecule type" value="Genomic_DNA"/>
</dbReference>